<dbReference type="STRING" id="910347.SAMN05421773_11215"/>
<feature type="region of interest" description="Disordered" evidence="1">
    <location>
        <begin position="490"/>
        <end position="531"/>
    </location>
</feature>
<evidence type="ECO:0000256" key="1">
    <source>
        <dbReference type="SAM" id="MobiDB-lite"/>
    </source>
</evidence>
<feature type="compositionally biased region" description="Pro residues" evidence="1">
    <location>
        <begin position="128"/>
        <end position="141"/>
    </location>
</feature>
<dbReference type="EMBL" id="FOLM01000012">
    <property type="protein sequence ID" value="SFD25822.1"/>
    <property type="molecule type" value="Genomic_DNA"/>
</dbReference>
<protein>
    <submittedName>
        <fullName evidence="2">Uncharacterized protein</fullName>
    </submittedName>
</protein>
<dbReference type="Proteomes" id="UP000199207">
    <property type="component" value="Unassembled WGS sequence"/>
</dbReference>
<evidence type="ECO:0000313" key="3">
    <source>
        <dbReference type="Proteomes" id="UP000199207"/>
    </source>
</evidence>
<name>A0A1I1QUY9_9ACTN</name>
<sequence>MSCGAATPTVEVVLPSVEFPAVDEIAGEALSAAAEQLQDLVVPALLGLGALSGAVLAARAATTGTRLLADAAVRAAGLQRQRLDERRRADEACRMWRSAALAVARRNALIDVVRARYRRAARAGAAPGGPPPPDPDLPPALDPAGMCLEPVLTWLAEADRRTRAAEAALARWERGAADRRAASSYGRDPETAARRTALRARRQKLLDAWASASTEEEARHAAPGGSAAVRERLGAGTAGGAPHPEELARLGEELAGAIGPAVPARDADLVEQTIAEALRLAADRPRSAHLMLWEAATILSEAERAAEQRAEAETEAALWLRLLRRPLPPGTPPLPSAEAEAEALERFLEQGGPLDPAVRGRAAARVRERQLATERLYAAELMRQAVRQLGAPGTAGRPGEPAGAGDLPVVREVAPGVHHIDWAPPHWGTEHWLRVVVARDGTARTRTMRSRATGPDNDLDAERCREARQWLAELERLAAAAGLPLRTEFTEQGTVPGTRHTPAGTGAGRTGGRHHHDGPRHRARGTEGAGA</sequence>
<dbReference type="OrthoDB" id="4335609at2"/>
<evidence type="ECO:0000313" key="2">
    <source>
        <dbReference type="EMBL" id="SFD25822.1"/>
    </source>
</evidence>
<proteinExistence type="predicted"/>
<feature type="region of interest" description="Disordered" evidence="1">
    <location>
        <begin position="123"/>
        <end position="143"/>
    </location>
</feature>
<accession>A0A1I1QUY9</accession>
<gene>
    <name evidence="2" type="ORF">SAMN05421773_11215</name>
</gene>
<organism evidence="2 3">
    <name type="scientific">Streptomyces aidingensis</name>
    <dbReference type="NCBI Taxonomy" id="910347"/>
    <lineage>
        <taxon>Bacteria</taxon>
        <taxon>Bacillati</taxon>
        <taxon>Actinomycetota</taxon>
        <taxon>Actinomycetes</taxon>
        <taxon>Kitasatosporales</taxon>
        <taxon>Streptomycetaceae</taxon>
        <taxon>Streptomyces</taxon>
    </lineage>
</organism>
<feature type="compositionally biased region" description="Basic residues" evidence="1">
    <location>
        <begin position="511"/>
        <end position="523"/>
    </location>
</feature>
<keyword evidence="3" id="KW-1185">Reference proteome</keyword>
<dbReference type="AlphaFoldDB" id="A0A1I1QUY9"/>
<reference evidence="2 3" key="1">
    <citation type="submission" date="2016-10" db="EMBL/GenBank/DDBJ databases">
        <authorList>
            <person name="de Groot N.N."/>
        </authorList>
    </citation>
    <scope>NUCLEOTIDE SEQUENCE [LARGE SCALE GENOMIC DNA]</scope>
    <source>
        <strain evidence="2 3">CGMCC 4.5739</strain>
    </source>
</reference>
<dbReference type="RefSeq" id="WP_093840314.1">
    <property type="nucleotide sequence ID" value="NZ_FOLM01000012.1"/>
</dbReference>